<dbReference type="PANTHER" id="PTHR34676">
    <property type="entry name" value="DUF4219 DOMAIN-CONTAINING PROTEIN-RELATED"/>
    <property type="match status" value="1"/>
</dbReference>
<comment type="caution">
    <text evidence="1">The sequence shown here is derived from an EMBL/GenBank/DDBJ whole genome shotgun (WGS) entry which is preliminary data.</text>
</comment>
<keyword evidence="2" id="KW-1185">Reference proteome</keyword>
<sequence length="177" mass="20784">MTSMSILDPSTGMLVLSEFEHGCAQPSISMVIGICFEVSCSNLYNDSIECVGARKGRIHFKLYRNKSTLKKKIYDQSFYKDGNKHNYEKVYSCKSSKEMWDTLALAYKETSQVRDSKISMLVHQYELFKMEDRESIDQMFRRFQTIINNLRRDHLKNLVWMRSEKKTCLSLFQGIDK</sequence>
<evidence type="ECO:0000313" key="1">
    <source>
        <dbReference type="EMBL" id="RDX83021.1"/>
    </source>
</evidence>
<organism evidence="1 2">
    <name type="scientific">Mucuna pruriens</name>
    <name type="common">Velvet bean</name>
    <name type="synonym">Dolichos pruriens</name>
    <dbReference type="NCBI Taxonomy" id="157652"/>
    <lineage>
        <taxon>Eukaryota</taxon>
        <taxon>Viridiplantae</taxon>
        <taxon>Streptophyta</taxon>
        <taxon>Embryophyta</taxon>
        <taxon>Tracheophyta</taxon>
        <taxon>Spermatophyta</taxon>
        <taxon>Magnoliopsida</taxon>
        <taxon>eudicotyledons</taxon>
        <taxon>Gunneridae</taxon>
        <taxon>Pentapetalae</taxon>
        <taxon>rosids</taxon>
        <taxon>fabids</taxon>
        <taxon>Fabales</taxon>
        <taxon>Fabaceae</taxon>
        <taxon>Papilionoideae</taxon>
        <taxon>50 kb inversion clade</taxon>
        <taxon>NPAAA clade</taxon>
        <taxon>indigoferoid/millettioid clade</taxon>
        <taxon>Phaseoleae</taxon>
        <taxon>Mucuna</taxon>
    </lineage>
</organism>
<proteinExistence type="predicted"/>
<dbReference type="Proteomes" id="UP000257109">
    <property type="component" value="Unassembled WGS sequence"/>
</dbReference>
<reference evidence="1" key="1">
    <citation type="submission" date="2018-05" db="EMBL/GenBank/DDBJ databases">
        <title>Draft genome of Mucuna pruriens seed.</title>
        <authorList>
            <person name="Nnadi N.E."/>
            <person name="Vos R."/>
            <person name="Hasami M.H."/>
            <person name="Devisetty U.K."/>
            <person name="Aguiy J.C."/>
        </authorList>
    </citation>
    <scope>NUCLEOTIDE SEQUENCE [LARGE SCALE GENOMIC DNA]</scope>
    <source>
        <strain evidence="1">JCA_2017</strain>
    </source>
</reference>
<dbReference type="OrthoDB" id="1999840at2759"/>
<dbReference type="PANTHER" id="PTHR34676:SF28">
    <property type="entry name" value="ZINC FINGER, CCHC-TYPE, RIBONUCLEASE H-LIKE DOMAIN, GAG-PRE-INTEGRASE DOMAIN PROTEIN-RELATED"/>
    <property type="match status" value="1"/>
</dbReference>
<dbReference type="EMBL" id="QJKJ01007485">
    <property type="protein sequence ID" value="RDX83021.1"/>
    <property type="molecule type" value="Genomic_DNA"/>
</dbReference>
<dbReference type="AlphaFoldDB" id="A0A371FXM3"/>
<gene>
    <name evidence="1" type="ORF">CR513_36111</name>
</gene>
<accession>A0A371FXM3</accession>
<evidence type="ECO:0000313" key="2">
    <source>
        <dbReference type="Proteomes" id="UP000257109"/>
    </source>
</evidence>
<name>A0A371FXM3_MUCPR</name>
<protein>
    <submittedName>
        <fullName evidence="1">Uncharacterized protein</fullName>
    </submittedName>
</protein>
<feature type="non-terminal residue" evidence="1">
    <location>
        <position position="1"/>
    </location>
</feature>
<dbReference type="Pfam" id="PF14223">
    <property type="entry name" value="Retrotran_gag_2"/>
    <property type="match status" value="1"/>
</dbReference>